<name>A0A840CW72_9BACT</name>
<dbReference type="EMBL" id="JACIEP010000010">
    <property type="protein sequence ID" value="MBB4037055.1"/>
    <property type="molecule type" value="Genomic_DNA"/>
</dbReference>
<organism evidence="2 3">
    <name type="scientific">Dysgonomonas hofstadii</name>
    <dbReference type="NCBI Taxonomy" id="637886"/>
    <lineage>
        <taxon>Bacteria</taxon>
        <taxon>Pseudomonadati</taxon>
        <taxon>Bacteroidota</taxon>
        <taxon>Bacteroidia</taxon>
        <taxon>Bacteroidales</taxon>
        <taxon>Dysgonomonadaceae</taxon>
        <taxon>Dysgonomonas</taxon>
    </lineage>
</organism>
<dbReference type="Proteomes" id="UP000555103">
    <property type="component" value="Unassembled WGS sequence"/>
</dbReference>
<comment type="caution">
    <text evidence="2">The sequence shown here is derived from an EMBL/GenBank/DDBJ whole genome shotgun (WGS) entry which is preliminary data.</text>
</comment>
<accession>A0A840CW72</accession>
<protein>
    <recommendedName>
        <fullName evidence="1">Transcription regulator BetR N-terminal domain-containing protein</fullName>
    </recommendedName>
</protein>
<dbReference type="InterPro" id="IPR013975">
    <property type="entry name" value="Tscrpt_reg_BetR_N"/>
</dbReference>
<sequence length="324" mass="37473">MNQDSLQKSFTGVLENRFRNKKHLVTQISDILRIERGAALRRINGTVPFTVNEMGILAHNLNISIDNLLQKDKNINILPLMMMQPNKAEAFDDLISFIDKICSKTKGSPNKGGAVFDSLPLEFFVLYPSIVKFFYYKWNHNFIKTRELNNFSSWEYPGQLEHYHNELIKVIKKIDKITYIWDIPVIWNLAKDISYYHCLKVLRDEDVDSLKNELASMLDNIELLARGSENNTIFEGEVELYIPNCSIGLYSSYFISENNMYCYTKSNFISSLISQDPKTCLNIEKWINSLKKVSTLISGTGDIDRTLFFEEQRKIVDSICSCPL</sequence>
<dbReference type="Pfam" id="PF08667">
    <property type="entry name" value="BetR"/>
    <property type="match status" value="1"/>
</dbReference>
<evidence type="ECO:0000259" key="1">
    <source>
        <dbReference type="Pfam" id="PF08667"/>
    </source>
</evidence>
<reference evidence="2 3" key="1">
    <citation type="submission" date="2020-08" db="EMBL/GenBank/DDBJ databases">
        <title>Genomic Encyclopedia of Type Strains, Phase IV (KMG-IV): sequencing the most valuable type-strain genomes for metagenomic binning, comparative biology and taxonomic classification.</title>
        <authorList>
            <person name="Goeker M."/>
        </authorList>
    </citation>
    <scope>NUCLEOTIDE SEQUENCE [LARGE SCALE GENOMIC DNA]</scope>
    <source>
        <strain evidence="2 3">DSM 104969</strain>
    </source>
</reference>
<feature type="domain" description="Transcription regulator BetR N-terminal" evidence="1">
    <location>
        <begin position="22"/>
        <end position="79"/>
    </location>
</feature>
<evidence type="ECO:0000313" key="3">
    <source>
        <dbReference type="Proteomes" id="UP000555103"/>
    </source>
</evidence>
<proteinExistence type="predicted"/>
<keyword evidence="3" id="KW-1185">Reference proteome</keyword>
<gene>
    <name evidence="2" type="ORF">GGR21_002969</name>
</gene>
<evidence type="ECO:0000313" key="2">
    <source>
        <dbReference type="EMBL" id="MBB4037055.1"/>
    </source>
</evidence>
<dbReference type="AlphaFoldDB" id="A0A840CW72"/>
<dbReference type="RefSeq" id="WP_183307932.1">
    <property type="nucleotide sequence ID" value="NZ_JACIEP010000010.1"/>
</dbReference>